<comment type="similarity">
    <text evidence="2">Belongs to the ISN1 family.</text>
</comment>
<gene>
    <name evidence="13" type="ORF">TRICI_000952</name>
</gene>
<keyword evidence="14" id="KW-1185">Reference proteome</keyword>
<evidence type="ECO:0000256" key="8">
    <source>
        <dbReference type="ARBA" id="ARBA00022801"/>
    </source>
</evidence>
<dbReference type="AlphaFoldDB" id="A0A642VAM0"/>
<dbReference type="GO" id="GO:0071590">
    <property type="term" value="P:nicotinamide riboside biosynthetic process"/>
    <property type="evidence" value="ECO:0007669"/>
    <property type="project" value="TreeGrafter"/>
</dbReference>
<accession>A0A642VAM0</accession>
<dbReference type="PANTHER" id="PTHR28213">
    <property type="entry name" value="IMP-SPECIFIC 5'-NUCLEOTIDASE 1"/>
    <property type="match status" value="1"/>
</dbReference>
<evidence type="ECO:0000256" key="7">
    <source>
        <dbReference type="ARBA" id="ARBA00022741"/>
    </source>
</evidence>
<evidence type="ECO:0000256" key="3">
    <source>
        <dbReference type="ARBA" id="ARBA00011881"/>
    </source>
</evidence>
<reference evidence="13" key="1">
    <citation type="journal article" date="2019" name="G3 (Bethesda)">
        <title>Genome Assemblies of Two Rare Opportunistic Yeast Pathogens: Diutina rugosa (syn. Candida rugosa) and Trichomonascus ciferrii (syn. Candida ciferrii).</title>
        <authorList>
            <person name="Mixao V."/>
            <person name="Saus E."/>
            <person name="Hansen A.P."/>
            <person name="Lass-Florl C."/>
            <person name="Gabaldon T."/>
        </authorList>
    </citation>
    <scope>NUCLEOTIDE SEQUENCE</scope>
    <source>
        <strain evidence="13">CBS 4856</strain>
    </source>
</reference>
<name>A0A642VAM0_9ASCO</name>
<keyword evidence="6" id="KW-0479">Metal-binding</keyword>
<evidence type="ECO:0000256" key="10">
    <source>
        <dbReference type="ARBA" id="ARBA00022842"/>
    </source>
</evidence>
<dbReference type="GO" id="GO:0009117">
    <property type="term" value="P:nucleotide metabolic process"/>
    <property type="evidence" value="ECO:0007669"/>
    <property type="project" value="UniProtKB-KW"/>
</dbReference>
<keyword evidence="9" id="KW-0067">ATP-binding</keyword>
<dbReference type="EMBL" id="SWFS01000078">
    <property type="protein sequence ID" value="KAA8916833.1"/>
    <property type="molecule type" value="Genomic_DNA"/>
</dbReference>
<evidence type="ECO:0000256" key="6">
    <source>
        <dbReference type="ARBA" id="ARBA00022723"/>
    </source>
</evidence>
<evidence type="ECO:0000256" key="5">
    <source>
        <dbReference type="ARBA" id="ARBA00015544"/>
    </source>
</evidence>
<proteinExistence type="inferred from homology"/>
<comment type="cofactor">
    <cofactor evidence="1">
        <name>Mg(2+)</name>
        <dbReference type="ChEBI" id="CHEBI:18420"/>
    </cofactor>
</comment>
<keyword evidence="8" id="KW-0378">Hydrolase</keyword>
<dbReference type="GO" id="GO:0071592">
    <property type="term" value="P:nicotinic acid riboside biosynthetic process"/>
    <property type="evidence" value="ECO:0007669"/>
    <property type="project" value="TreeGrafter"/>
</dbReference>
<keyword evidence="7" id="KW-0547">Nucleotide-binding</keyword>
<evidence type="ECO:0000256" key="9">
    <source>
        <dbReference type="ARBA" id="ARBA00022840"/>
    </source>
</evidence>
<dbReference type="VEuPathDB" id="FungiDB:TRICI_000952"/>
<dbReference type="GO" id="GO:0000287">
    <property type="term" value="F:magnesium ion binding"/>
    <property type="evidence" value="ECO:0007669"/>
    <property type="project" value="InterPro"/>
</dbReference>
<evidence type="ECO:0000256" key="1">
    <source>
        <dbReference type="ARBA" id="ARBA00001946"/>
    </source>
</evidence>
<evidence type="ECO:0000313" key="14">
    <source>
        <dbReference type="Proteomes" id="UP000761534"/>
    </source>
</evidence>
<evidence type="ECO:0000256" key="11">
    <source>
        <dbReference type="ARBA" id="ARBA00023080"/>
    </source>
</evidence>
<comment type="caution">
    <text evidence="13">The sequence shown here is derived from an EMBL/GenBank/DDBJ whole genome shotgun (WGS) entry which is preliminary data.</text>
</comment>
<dbReference type="GO" id="GO:0008253">
    <property type="term" value="F:5'-nucleotidase activity"/>
    <property type="evidence" value="ECO:0007669"/>
    <property type="project" value="InterPro"/>
</dbReference>
<evidence type="ECO:0000256" key="2">
    <source>
        <dbReference type="ARBA" id="ARBA00005307"/>
    </source>
</evidence>
<comment type="subunit">
    <text evidence="3">Homotetramer.</text>
</comment>
<comment type="catalytic activity">
    <reaction evidence="12">
        <text>IMP + H2O = inosine + phosphate</text>
        <dbReference type="Rhea" id="RHEA:27718"/>
        <dbReference type="ChEBI" id="CHEBI:15377"/>
        <dbReference type="ChEBI" id="CHEBI:17596"/>
        <dbReference type="ChEBI" id="CHEBI:43474"/>
        <dbReference type="ChEBI" id="CHEBI:58053"/>
        <dbReference type="EC" id="3.1.3.99"/>
    </reaction>
</comment>
<dbReference type="InterPro" id="IPR009453">
    <property type="entry name" value="ISN1"/>
</dbReference>
<dbReference type="PANTHER" id="PTHR28213:SF1">
    <property type="entry name" value="IMP-SPECIFIC 5'-NUCLEOTIDASE 1"/>
    <property type="match status" value="1"/>
</dbReference>
<evidence type="ECO:0000313" key="13">
    <source>
        <dbReference type="EMBL" id="KAA8916833.1"/>
    </source>
</evidence>
<dbReference type="Pfam" id="PF06437">
    <property type="entry name" value="ISN1"/>
    <property type="match status" value="1"/>
</dbReference>
<keyword evidence="11" id="KW-0546">Nucleotide metabolism</keyword>
<dbReference type="EC" id="3.1.3.99" evidence="4"/>
<dbReference type="SUPFAM" id="SSF56784">
    <property type="entry name" value="HAD-like"/>
    <property type="match status" value="1"/>
</dbReference>
<evidence type="ECO:0000256" key="12">
    <source>
        <dbReference type="ARBA" id="ARBA00047413"/>
    </source>
</evidence>
<dbReference type="OrthoDB" id="185373at2759"/>
<dbReference type="InterPro" id="IPR036412">
    <property type="entry name" value="HAD-like_sf"/>
</dbReference>
<organism evidence="13 14">
    <name type="scientific">Trichomonascus ciferrii</name>
    <dbReference type="NCBI Taxonomy" id="44093"/>
    <lineage>
        <taxon>Eukaryota</taxon>
        <taxon>Fungi</taxon>
        <taxon>Dikarya</taxon>
        <taxon>Ascomycota</taxon>
        <taxon>Saccharomycotina</taxon>
        <taxon>Dipodascomycetes</taxon>
        <taxon>Dipodascales</taxon>
        <taxon>Trichomonascaceae</taxon>
        <taxon>Trichomonascus</taxon>
        <taxon>Trichomonascus ciferrii complex</taxon>
    </lineage>
</organism>
<evidence type="ECO:0000256" key="4">
    <source>
        <dbReference type="ARBA" id="ARBA00012894"/>
    </source>
</evidence>
<sequence>MVSPSFNDIRLILNTAQVMVLGGGHDQVELVTFDGDVTLYDDGESLVMGNPVIPQVLCLLKRDIYVGIVTAAGYADKTGKKYIERLGGLFDAVRDSPDLTNQQKSNLLVMGGEANYLFRFNGVEDTLDYIEEDEWILPEVREWSEADKTKVLDLAEMVLSTLKNKMNLSAQIIRKPHGVGLVPLEGKKMCREELEEVVLNVQNRLMISEAASRIHFCAFNGGSDVWVDIGDKRLGVLSLQRFLGGIKGEKTLHVGDQFASIGANDFKARLAGCTVWVANPAETVEIVEELIHYLDESAIYND</sequence>
<dbReference type="GO" id="GO:0005524">
    <property type="term" value="F:ATP binding"/>
    <property type="evidence" value="ECO:0007669"/>
    <property type="project" value="UniProtKB-KW"/>
</dbReference>
<dbReference type="GO" id="GO:0006190">
    <property type="term" value="P:inosine salvage"/>
    <property type="evidence" value="ECO:0007669"/>
    <property type="project" value="InterPro"/>
</dbReference>
<dbReference type="Proteomes" id="UP000761534">
    <property type="component" value="Unassembled WGS sequence"/>
</dbReference>
<keyword evidence="10" id="KW-0460">Magnesium</keyword>
<protein>
    <recommendedName>
        <fullName evidence="5">IMP-specific 5'-nucleotidase 1</fullName>
        <ecNumber evidence="4">3.1.3.99</ecNumber>
    </recommendedName>
</protein>